<evidence type="ECO:0000256" key="5">
    <source>
        <dbReference type="ARBA" id="ARBA00023136"/>
    </source>
</evidence>
<dbReference type="GO" id="GO:0008610">
    <property type="term" value="P:lipid biosynthetic process"/>
    <property type="evidence" value="ECO:0007669"/>
    <property type="project" value="UniProtKB-ARBA"/>
</dbReference>
<accession>A0A645CXT8</accession>
<comment type="subcellular location">
    <subcellularLocation>
        <location evidence="1">Cell inner membrane</location>
    </subcellularLocation>
</comment>
<organism evidence="7">
    <name type="scientific">bioreactor metagenome</name>
    <dbReference type="NCBI Taxonomy" id="1076179"/>
    <lineage>
        <taxon>unclassified sequences</taxon>
        <taxon>metagenomes</taxon>
        <taxon>ecological metagenomes</taxon>
    </lineage>
</organism>
<evidence type="ECO:0000256" key="2">
    <source>
        <dbReference type="ARBA" id="ARBA00022475"/>
    </source>
</evidence>
<keyword evidence="6 7" id="KW-0012">Acyltransferase</keyword>
<dbReference type="EC" id="2.3.1.242" evidence="7"/>
<evidence type="ECO:0000256" key="6">
    <source>
        <dbReference type="ARBA" id="ARBA00023315"/>
    </source>
</evidence>
<dbReference type="EMBL" id="VSSQ01030955">
    <property type="protein sequence ID" value="MPM81665.1"/>
    <property type="molecule type" value="Genomic_DNA"/>
</dbReference>
<reference evidence="7" key="1">
    <citation type="submission" date="2019-08" db="EMBL/GenBank/DDBJ databases">
        <authorList>
            <person name="Kucharzyk K."/>
            <person name="Murdoch R.W."/>
            <person name="Higgins S."/>
            <person name="Loffler F."/>
        </authorList>
    </citation>
    <scope>NUCLEOTIDE SEQUENCE</scope>
</reference>
<dbReference type="PANTHER" id="PTHR30606">
    <property type="entry name" value="LIPID A BIOSYNTHESIS LAUROYL ACYLTRANSFERASE"/>
    <property type="match status" value="1"/>
</dbReference>
<dbReference type="CDD" id="cd07984">
    <property type="entry name" value="LPLAT_LABLAT-like"/>
    <property type="match status" value="1"/>
</dbReference>
<evidence type="ECO:0000313" key="7">
    <source>
        <dbReference type="EMBL" id="MPM81665.1"/>
    </source>
</evidence>
<dbReference type="GO" id="GO:0005886">
    <property type="term" value="C:plasma membrane"/>
    <property type="evidence" value="ECO:0007669"/>
    <property type="project" value="UniProtKB-SubCell"/>
</dbReference>
<keyword evidence="3" id="KW-0997">Cell inner membrane</keyword>
<dbReference type="GO" id="GO:0016746">
    <property type="term" value="F:acyltransferase activity"/>
    <property type="evidence" value="ECO:0007669"/>
    <property type="project" value="UniProtKB-KW"/>
</dbReference>
<protein>
    <submittedName>
        <fullName evidence="7">Lipid A biosynthesis palmitoleoyltransferase</fullName>
        <ecNumber evidence="7">2.3.1.242</ecNumber>
    </submittedName>
</protein>
<evidence type="ECO:0000256" key="4">
    <source>
        <dbReference type="ARBA" id="ARBA00022679"/>
    </source>
</evidence>
<keyword evidence="2" id="KW-1003">Cell membrane</keyword>
<gene>
    <name evidence="7" type="primary">lpxP_5</name>
    <name evidence="7" type="ORF">SDC9_128722</name>
</gene>
<evidence type="ECO:0000256" key="1">
    <source>
        <dbReference type="ARBA" id="ARBA00004533"/>
    </source>
</evidence>
<keyword evidence="4 7" id="KW-0808">Transferase</keyword>
<keyword evidence="5" id="KW-0472">Membrane</keyword>
<dbReference type="GO" id="GO:1901137">
    <property type="term" value="P:carbohydrate derivative biosynthetic process"/>
    <property type="evidence" value="ECO:0007669"/>
    <property type="project" value="UniProtKB-ARBA"/>
</dbReference>
<dbReference type="Pfam" id="PF03279">
    <property type="entry name" value="Lip_A_acyltrans"/>
    <property type="match status" value="1"/>
</dbReference>
<comment type="caution">
    <text evidence="7">The sequence shown here is derived from an EMBL/GenBank/DDBJ whole genome shotgun (WGS) entry which is preliminary data.</text>
</comment>
<name>A0A645CXT8_9ZZZZ</name>
<evidence type="ECO:0000256" key="3">
    <source>
        <dbReference type="ARBA" id="ARBA00022519"/>
    </source>
</evidence>
<proteinExistence type="predicted"/>
<sequence length="121" mass="13737">MTRAVGILRKNELIGLAADQHGGGDGIMVPFFGHETSTFQGAAVFAWISGAPILPYQCIRIEPFRFKLVISPPIKWEKGKDREATLRSLTAKVNLELEKIIRRAPEQYLWQHKRFKELFSG</sequence>
<dbReference type="AlphaFoldDB" id="A0A645CXT8"/>
<dbReference type="InterPro" id="IPR004960">
    <property type="entry name" value="LipA_acyltrans"/>
</dbReference>
<dbReference type="PANTHER" id="PTHR30606:SF10">
    <property type="entry name" value="PHOSPHATIDYLINOSITOL MANNOSIDE ACYLTRANSFERASE"/>
    <property type="match status" value="1"/>
</dbReference>